<dbReference type="RefSeq" id="WP_016878264.1">
    <property type="nucleotide sequence ID" value="NZ_CP170746.1"/>
</dbReference>
<dbReference type="PANTHER" id="PTHR46521">
    <property type="entry name" value="SUCROSE-PHOSPHATASE 2-RELATED"/>
    <property type="match status" value="1"/>
</dbReference>
<evidence type="ECO:0000256" key="5">
    <source>
        <dbReference type="ARBA" id="ARBA00022801"/>
    </source>
</evidence>
<proteinExistence type="inferred from homology"/>
<comment type="caution">
    <text evidence="8">The sequence shown here is derived from an EMBL/GenBank/DDBJ whole genome shotgun (WGS) entry which is preliminary data.</text>
</comment>
<dbReference type="InterPro" id="IPR006380">
    <property type="entry name" value="SPP-like_dom"/>
</dbReference>
<dbReference type="InterPro" id="IPR023214">
    <property type="entry name" value="HAD_sf"/>
</dbReference>
<dbReference type="SUPFAM" id="SSF56784">
    <property type="entry name" value="HAD-like"/>
    <property type="match status" value="1"/>
</dbReference>
<comment type="similarity">
    <text evidence="3">Belongs to the sucrose phosphatase family.</text>
</comment>
<dbReference type="SFLD" id="SFLDG01141">
    <property type="entry name" value="C2.B.1:_Sucrose_Phosphatase_Li"/>
    <property type="match status" value="1"/>
</dbReference>
<dbReference type="NCBIfam" id="TIGR01482">
    <property type="entry name" value="SPP-subfamily"/>
    <property type="match status" value="1"/>
</dbReference>
<evidence type="ECO:0000256" key="2">
    <source>
        <dbReference type="ARBA" id="ARBA00005070"/>
    </source>
</evidence>
<comment type="catalytic activity">
    <reaction evidence="6">
        <text>sucrose 6(F)-phosphate + H2O = sucrose + phosphate</text>
        <dbReference type="Rhea" id="RHEA:19289"/>
        <dbReference type="ChEBI" id="CHEBI:15377"/>
        <dbReference type="ChEBI" id="CHEBI:17992"/>
        <dbReference type="ChEBI" id="CHEBI:43474"/>
        <dbReference type="ChEBI" id="CHEBI:57723"/>
        <dbReference type="EC" id="3.1.3.24"/>
    </reaction>
</comment>
<dbReference type="STRING" id="211165.GCA_000317285_05457"/>
<dbReference type="Pfam" id="PF05116">
    <property type="entry name" value="S6PP"/>
    <property type="match status" value="1"/>
</dbReference>
<dbReference type="AlphaFoldDB" id="A0A3S0XQ71"/>
<dbReference type="InterPro" id="IPR012847">
    <property type="entry name" value="Sucrose_phosphatase_pln/cyn"/>
</dbReference>
<evidence type="ECO:0000256" key="1">
    <source>
        <dbReference type="ARBA" id="ARBA00001946"/>
    </source>
</evidence>
<dbReference type="SFLD" id="SFLDS00003">
    <property type="entry name" value="Haloacid_Dehalogenase"/>
    <property type="match status" value="1"/>
</dbReference>
<dbReference type="CDD" id="cd02605">
    <property type="entry name" value="HAD_SPP"/>
    <property type="match status" value="1"/>
</dbReference>
<dbReference type="NCBIfam" id="TIGR01484">
    <property type="entry name" value="HAD-SF-IIB"/>
    <property type="match status" value="1"/>
</dbReference>
<evidence type="ECO:0000313" key="8">
    <source>
        <dbReference type="EMBL" id="RUR74469.1"/>
    </source>
</evidence>
<organism evidence="8 9">
    <name type="scientific">Chlorogloeopsis fritschii PCC 6912</name>
    <dbReference type="NCBI Taxonomy" id="211165"/>
    <lineage>
        <taxon>Bacteria</taxon>
        <taxon>Bacillati</taxon>
        <taxon>Cyanobacteriota</taxon>
        <taxon>Cyanophyceae</taxon>
        <taxon>Nostocales</taxon>
        <taxon>Chlorogloeopsidaceae</taxon>
        <taxon>Chlorogloeopsis</taxon>
    </lineage>
</organism>
<dbReference type="Gene3D" id="3.90.1070.10">
    <property type="match status" value="1"/>
</dbReference>
<dbReference type="InterPro" id="IPR036412">
    <property type="entry name" value="HAD-like_sf"/>
</dbReference>
<dbReference type="InterPro" id="IPR006379">
    <property type="entry name" value="HAD-SF_hydro_IIB"/>
</dbReference>
<name>A0A3S0XQ71_CHLFR</name>
<dbReference type="GO" id="GO:0005986">
    <property type="term" value="P:sucrose biosynthetic process"/>
    <property type="evidence" value="ECO:0007669"/>
    <property type="project" value="UniProtKB-UniPathway"/>
</dbReference>
<dbReference type="PANTHER" id="PTHR46521:SF4">
    <property type="entry name" value="SUCROSE-PHOSPHATASE 2-RELATED"/>
    <property type="match status" value="1"/>
</dbReference>
<evidence type="ECO:0000256" key="6">
    <source>
        <dbReference type="ARBA" id="ARBA00048036"/>
    </source>
</evidence>
<reference evidence="8 9" key="1">
    <citation type="journal article" date="2019" name="Genome Biol. Evol.">
        <title>Day and night: Metabolic profiles and evolutionary relationships of six axenic non-marine cyanobacteria.</title>
        <authorList>
            <person name="Will S.E."/>
            <person name="Henke P."/>
            <person name="Boedeker C."/>
            <person name="Huang S."/>
            <person name="Brinkmann H."/>
            <person name="Rohde M."/>
            <person name="Jarek M."/>
            <person name="Friedl T."/>
            <person name="Seufert S."/>
            <person name="Schumacher M."/>
            <person name="Overmann J."/>
            <person name="Neumann-Schaal M."/>
            <person name="Petersen J."/>
        </authorList>
    </citation>
    <scope>NUCLEOTIDE SEQUENCE [LARGE SCALE GENOMIC DNA]</scope>
    <source>
        <strain evidence="8 9">PCC 6912</strain>
    </source>
</reference>
<keyword evidence="9" id="KW-1185">Reference proteome</keyword>
<dbReference type="EC" id="3.1.3.24" evidence="4"/>
<comment type="pathway">
    <text evidence="2">Glycan biosynthesis; sucrose biosynthesis; sucrose from D-fructose 6-phosphate and UDP-alpha-D-glucose: step 2/2.</text>
</comment>
<dbReference type="GO" id="GO:0000287">
    <property type="term" value="F:magnesium ion binding"/>
    <property type="evidence" value="ECO:0007669"/>
    <property type="project" value="InterPro"/>
</dbReference>
<dbReference type="EMBL" id="RSCJ01000029">
    <property type="protein sequence ID" value="RUR74469.1"/>
    <property type="molecule type" value="Genomic_DNA"/>
</dbReference>
<dbReference type="OrthoDB" id="9810101at2"/>
<dbReference type="UniPathway" id="UPA00371">
    <property type="reaction ID" value="UER00546"/>
</dbReference>
<evidence type="ECO:0000256" key="3">
    <source>
        <dbReference type="ARBA" id="ARBA00007211"/>
    </source>
</evidence>
<dbReference type="GO" id="GO:0050307">
    <property type="term" value="F:sucrose-phosphate phosphatase activity"/>
    <property type="evidence" value="ECO:0007669"/>
    <property type="project" value="UniProtKB-EC"/>
</dbReference>
<dbReference type="Proteomes" id="UP000268857">
    <property type="component" value="Unassembled WGS sequence"/>
</dbReference>
<evidence type="ECO:0000313" key="9">
    <source>
        <dbReference type="Proteomes" id="UP000268857"/>
    </source>
</evidence>
<gene>
    <name evidence="8" type="ORF">PCC6912_52440</name>
</gene>
<dbReference type="InterPro" id="IPR051518">
    <property type="entry name" value="Sucrose_Phosphatase"/>
</dbReference>
<feature type="domain" description="Sucrose phosphatase-like" evidence="7">
    <location>
        <begin position="12"/>
        <end position="254"/>
    </location>
</feature>
<evidence type="ECO:0000259" key="7">
    <source>
        <dbReference type="Pfam" id="PF05116"/>
    </source>
</evidence>
<keyword evidence="5" id="KW-0378">Hydrolase</keyword>
<accession>A0A3S0XQ71</accession>
<dbReference type="SFLD" id="SFLDG01140">
    <property type="entry name" value="C2.B:_Phosphomannomutase_and_P"/>
    <property type="match status" value="1"/>
</dbReference>
<sequence length="257" mass="29052">MVKLTKEVAVTKFLFVTDLDNTLVGDDKALLELNDRLQRHRQEHGTKIVYATGRSPILYRELKEEKNLLEPDALILAVGTEIYINGDTFDPTWAEKLSQGWDRELVLSTTANFPELQPQPDSEQRPFKVSFFLNQDASVTVLSQLESELRKRGLNIKLIYSSGIDLDIVPDRSDKGQAVQFLRQEWKFLAEQTVVCGDSGNDIALFAAGNERGIIVGNARPELLQWHNENPGDRRYLAKNFCAGGIIEGLRYFGLIE</sequence>
<dbReference type="NCBIfam" id="TIGR01485">
    <property type="entry name" value="SPP_plant-cyano"/>
    <property type="match status" value="1"/>
</dbReference>
<protein>
    <recommendedName>
        <fullName evidence="4">sucrose-phosphate phosphatase</fullName>
        <ecNumber evidence="4">3.1.3.24</ecNumber>
    </recommendedName>
</protein>
<dbReference type="Gene3D" id="3.40.50.1000">
    <property type="entry name" value="HAD superfamily/HAD-like"/>
    <property type="match status" value="1"/>
</dbReference>
<evidence type="ECO:0000256" key="4">
    <source>
        <dbReference type="ARBA" id="ARBA00013112"/>
    </source>
</evidence>
<comment type="cofactor">
    <cofactor evidence="1">
        <name>Mg(2+)</name>
        <dbReference type="ChEBI" id="CHEBI:18420"/>
    </cofactor>
</comment>